<evidence type="ECO:0000313" key="2">
    <source>
        <dbReference type="Proteomes" id="UP000245464"/>
    </source>
</evidence>
<comment type="caution">
    <text evidence="1">The sequence shown here is derived from an EMBL/GenBank/DDBJ whole genome shotgun (WGS) entry which is preliminary data.</text>
</comment>
<dbReference type="GeneID" id="6340828"/>
<organism evidence="1 2">
    <name type="scientific">Pyrenophora tritici-repentis</name>
    <dbReference type="NCBI Taxonomy" id="45151"/>
    <lineage>
        <taxon>Eukaryota</taxon>
        <taxon>Fungi</taxon>
        <taxon>Dikarya</taxon>
        <taxon>Ascomycota</taxon>
        <taxon>Pezizomycotina</taxon>
        <taxon>Dothideomycetes</taxon>
        <taxon>Pleosporomycetidae</taxon>
        <taxon>Pleosporales</taxon>
        <taxon>Pleosporineae</taxon>
        <taxon>Pleosporaceae</taxon>
        <taxon>Pyrenophora</taxon>
    </lineage>
</organism>
<name>A0A834VTZ4_9PLEO</name>
<proteinExistence type="predicted"/>
<dbReference type="RefSeq" id="XP_065964181.1">
    <property type="nucleotide sequence ID" value="XM_066105554.1"/>
</dbReference>
<reference evidence="1 2" key="1">
    <citation type="journal article" date="2018" name="BMC Genomics">
        <title>Comparative genomics of the wheat fungal pathogen Pyrenophora tritici-repentis reveals chromosomal variations and genome plasticity.</title>
        <authorList>
            <person name="Moolhuijzen P."/>
            <person name="See P.T."/>
            <person name="Hane J.K."/>
            <person name="Shi G."/>
            <person name="Liu Z."/>
            <person name="Oliver R.P."/>
            <person name="Moffat C.S."/>
        </authorList>
    </citation>
    <scope>NUCLEOTIDE SEQUENCE [LARGE SCALE GENOMIC DNA]</scope>
    <source>
        <strain evidence="1">M4</strain>
    </source>
</reference>
<dbReference type="KEGG" id="ptrr:6340828"/>
<dbReference type="AlphaFoldDB" id="A0A834VTZ4"/>
<protein>
    <submittedName>
        <fullName evidence="1">Uncharacterized protein</fullName>
    </submittedName>
</protein>
<evidence type="ECO:0000313" key="1">
    <source>
        <dbReference type="EMBL" id="KAF7574539.1"/>
    </source>
</evidence>
<dbReference type="Proteomes" id="UP000245464">
    <property type="component" value="Chromosome 2"/>
</dbReference>
<accession>A0A834VTZ4</accession>
<dbReference type="EMBL" id="NQIK02000002">
    <property type="protein sequence ID" value="KAF7574539.1"/>
    <property type="molecule type" value="Genomic_DNA"/>
</dbReference>
<sequence>MQLSVLLILLTAGVASAKFCIGASIVCVYGEQRCAKSCYKCSCPDKMIFREVSIGREWQLTDRYCSVFFLDATPGCPESAL</sequence>
<gene>
    <name evidence="1" type="ORF">PtrM4_061620</name>
</gene>